<protein>
    <recommendedName>
        <fullName evidence="5 6">Ribonuclease Y</fullName>
        <shortName evidence="5">RNase Y</shortName>
        <ecNumber evidence="5 6">3.1.-.-</ecNumber>
    </recommendedName>
</protein>
<keyword evidence="2 5" id="KW-0255">Endonuclease</keyword>
<dbReference type="InterPro" id="IPR003607">
    <property type="entry name" value="HD/PDEase_dom"/>
</dbReference>
<dbReference type="InterPro" id="IPR004088">
    <property type="entry name" value="KH_dom_type_1"/>
</dbReference>
<dbReference type="SUPFAM" id="SSF54791">
    <property type="entry name" value="Eukaryotic type KH-domain (KH-domain type I)"/>
    <property type="match status" value="1"/>
</dbReference>
<dbReference type="InterPro" id="IPR017705">
    <property type="entry name" value="Ribonuclease_Y"/>
</dbReference>
<dbReference type="CDD" id="cd22431">
    <property type="entry name" value="KH-I_RNaseY"/>
    <property type="match status" value="1"/>
</dbReference>
<reference evidence="9 10" key="1">
    <citation type="journal article" date="2016" name="Nat. Commun.">
        <title>Thousands of microbial genomes shed light on interconnected biogeochemical processes in an aquifer system.</title>
        <authorList>
            <person name="Anantharaman K."/>
            <person name="Brown C.T."/>
            <person name="Hug L.A."/>
            <person name="Sharon I."/>
            <person name="Castelle C.J."/>
            <person name="Probst A.J."/>
            <person name="Thomas B.C."/>
            <person name="Singh A."/>
            <person name="Wilkins M.J."/>
            <person name="Karaoz U."/>
            <person name="Brodie E.L."/>
            <person name="Williams K.H."/>
            <person name="Hubbard S.S."/>
            <person name="Banfield J.F."/>
        </authorList>
    </citation>
    <scope>NUCLEOTIDE SEQUENCE [LARGE SCALE GENOMIC DNA]</scope>
</reference>
<dbReference type="PANTHER" id="PTHR12826">
    <property type="entry name" value="RIBONUCLEASE Y"/>
    <property type="match status" value="1"/>
</dbReference>
<dbReference type="GO" id="GO:0003723">
    <property type="term" value="F:RNA binding"/>
    <property type="evidence" value="ECO:0007669"/>
    <property type="project" value="UniProtKB-UniRule"/>
</dbReference>
<dbReference type="SMART" id="SM00322">
    <property type="entry name" value="KH"/>
    <property type="match status" value="1"/>
</dbReference>
<name>A0A1F7I531_9BACT</name>
<dbReference type="InterPro" id="IPR004087">
    <property type="entry name" value="KH_dom"/>
</dbReference>
<dbReference type="Pfam" id="PF01966">
    <property type="entry name" value="HD"/>
    <property type="match status" value="1"/>
</dbReference>
<dbReference type="PROSITE" id="PS50084">
    <property type="entry name" value="KH_TYPE_1"/>
    <property type="match status" value="1"/>
</dbReference>
<keyword evidence="4 5" id="KW-0694">RNA-binding</keyword>
<dbReference type="PROSITE" id="PS51831">
    <property type="entry name" value="HD"/>
    <property type="match status" value="1"/>
</dbReference>
<dbReference type="InterPro" id="IPR006675">
    <property type="entry name" value="HDIG_dom"/>
</dbReference>
<dbReference type="EMBL" id="MGAE01000057">
    <property type="protein sequence ID" value="OGK38471.1"/>
    <property type="molecule type" value="Genomic_DNA"/>
</dbReference>
<evidence type="ECO:0000256" key="2">
    <source>
        <dbReference type="ARBA" id="ARBA00022759"/>
    </source>
</evidence>
<gene>
    <name evidence="5" type="primary">rny</name>
    <name evidence="9" type="ORF">A3F34_00095</name>
</gene>
<evidence type="ECO:0000256" key="6">
    <source>
        <dbReference type="NCBIfam" id="TIGR03319"/>
    </source>
</evidence>
<dbReference type="InterPro" id="IPR022711">
    <property type="entry name" value="RNase_Y_N"/>
</dbReference>
<dbReference type="Gene3D" id="1.10.3210.10">
    <property type="entry name" value="Hypothetical protein af1432"/>
    <property type="match status" value="1"/>
</dbReference>
<dbReference type="SUPFAM" id="SSF109604">
    <property type="entry name" value="HD-domain/PDEase-like"/>
    <property type="match status" value="1"/>
</dbReference>
<dbReference type="GO" id="GO:0006402">
    <property type="term" value="P:mRNA catabolic process"/>
    <property type="evidence" value="ECO:0007669"/>
    <property type="project" value="UniProtKB-UniRule"/>
</dbReference>
<dbReference type="Gene3D" id="3.30.1370.10">
    <property type="entry name" value="K Homology domain, type 1"/>
    <property type="match status" value="1"/>
</dbReference>
<evidence type="ECO:0000313" key="10">
    <source>
        <dbReference type="Proteomes" id="UP000179024"/>
    </source>
</evidence>
<comment type="function">
    <text evidence="5">Endoribonuclease that initiates mRNA decay.</text>
</comment>
<dbReference type="GO" id="GO:0016787">
    <property type="term" value="F:hydrolase activity"/>
    <property type="evidence" value="ECO:0007669"/>
    <property type="project" value="UniProtKB-KW"/>
</dbReference>
<evidence type="ECO:0000259" key="8">
    <source>
        <dbReference type="PROSITE" id="PS51831"/>
    </source>
</evidence>
<dbReference type="AlphaFoldDB" id="A0A1F7I531"/>
<dbReference type="GO" id="GO:0004521">
    <property type="term" value="F:RNA endonuclease activity"/>
    <property type="evidence" value="ECO:0007669"/>
    <property type="project" value="UniProtKB-UniRule"/>
</dbReference>
<feature type="domain" description="HD" evidence="8">
    <location>
        <begin position="245"/>
        <end position="337"/>
    </location>
</feature>
<sequence length="430" mass="48692">MDRSKQEIVESERKLRDKENEVYRLKDRLEQSEKSLLQEKKELNEKREEILKKLEKAAKLNQAEARELILKSWEERLKPDIAGRIKVAEEKIKAEVDVKTQEILIDAMRHGSTDYIAEYTLSTINLPDDSFKGRIIGKEGRNIRAFEIATGVDVDLEEEGVIKISSFDALKREIARVAMERLIKDGRVQPVRIEEIVKETASHIDKVMMEAGRDLAHRVGVYDLPQDLVQLLGRFKYRFSYGQNMIQHTLEETKIGTALAHELKADVMTVKLGCLFHDIGKVVEGKEGSHVDLGVEVLKKHGFPEKVIHCVAASHEDIPLESTEAIIVYIADGISGGRPGARHEDFELYLKRIKDIEEAATSKKGVKEAYALQAGRELRVIVNPDSVSDDEATVLAQEIREEIEKKFPVFPGQVTITIIRETRAVATSHS</sequence>
<evidence type="ECO:0000313" key="9">
    <source>
        <dbReference type="EMBL" id="OGK38471.1"/>
    </source>
</evidence>
<keyword evidence="7" id="KW-0175">Coiled coil</keyword>
<keyword evidence="1 5" id="KW-0540">Nuclease</keyword>
<dbReference type="EC" id="3.1.-.-" evidence="5 6"/>
<dbReference type="GO" id="GO:0005886">
    <property type="term" value="C:plasma membrane"/>
    <property type="evidence" value="ECO:0007669"/>
    <property type="project" value="UniProtKB-UniRule"/>
</dbReference>
<dbReference type="Proteomes" id="UP000179024">
    <property type="component" value="Unassembled WGS sequence"/>
</dbReference>
<feature type="coiled-coil region" evidence="7">
    <location>
        <begin position="1"/>
        <end position="71"/>
    </location>
</feature>
<dbReference type="Pfam" id="PF12072">
    <property type="entry name" value="RNase_Y_N"/>
    <property type="match status" value="1"/>
</dbReference>
<dbReference type="SMART" id="SM00471">
    <property type="entry name" value="HDc"/>
    <property type="match status" value="1"/>
</dbReference>
<evidence type="ECO:0000256" key="7">
    <source>
        <dbReference type="SAM" id="Coils"/>
    </source>
</evidence>
<dbReference type="Pfam" id="PF00013">
    <property type="entry name" value="KH_1"/>
    <property type="match status" value="1"/>
</dbReference>
<accession>A0A1F7I531</accession>
<dbReference type="NCBIfam" id="TIGR03319">
    <property type="entry name" value="RNase_Y"/>
    <property type="match status" value="1"/>
</dbReference>
<dbReference type="PANTHER" id="PTHR12826:SF15">
    <property type="entry name" value="RIBONUCLEASE Y"/>
    <property type="match status" value="1"/>
</dbReference>
<comment type="similarity">
    <text evidence="5">Belongs to the RNase Y family.</text>
</comment>
<dbReference type="NCBIfam" id="TIGR00277">
    <property type="entry name" value="HDIG"/>
    <property type="match status" value="1"/>
</dbReference>
<comment type="caution">
    <text evidence="9">The sequence shown here is derived from an EMBL/GenBank/DDBJ whole genome shotgun (WGS) entry which is preliminary data.</text>
</comment>
<organism evidence="9 10">
    <name type="scientific">Candidatus Roizmanbacteria bacterium RIFCSPHIGHO2_12_FULL_44_10</name>
    <dbReference type="NCBI Taxonomy" id="1802054"/>
    <lineage>
        <taxon>Bacteria</taxon>
        <taxon>Candidatus Roizmaniibacteriota</taxon>
    </lineage>
</organism>
<dbReference type="HAMAP" id="MF_00335">
    <property type="entry name" value="RNase_Y"/>
    <property type="match status" value="1"/>
</dbReference>
<evidence type="ECO:0000256" key="1">
    <source>
        <dbReference type="ARBA" id="ARBA00022722"/>
    </source>
</evidence>
<evidence type="ECO:0000256" key="4">
    <source>
        <dbReference type="ARBA" id="ARBA00022884"/>
    </source>
</evidence>
<keyword evidence="3 5" id="KW-0378">Hydrolase</keyword>
<dbReference type="InterPro" id="IPR006674">
    <property type="entry name" value="HD_domain"/>
</dbReference>
<dbReference type="InterPro" id="IPR036612">
    <property type="entry name" value="KH_dom_type_1_sf"/>
</dbReference>
<evidence type="ECO:0000256" key="3">
    <source>
        <dbReference type="ARBA" id="ARBA00022801"/>
    </source>
</evidence>
<evidence type="ECO:0000256" key="5">
    <source>
        <dbReference type="HAMAP-Rule" id="MF_00335"/>
    </source>
</evidence>
<proteinExistence type="inferred from homology"/>